<protein>
    <submittedName>
        <fullName evidence="1">Uncharacterized protein</fullName>
    </submittedName>
</protein>
<comment type="caution">
    <text evidence="1">The sequence shown here is derived from an EMBL/GenBank/DDBJ whole genome shotgun (WGS) entry which is preliminary data.</text>
</comment>
<dbReference type="EMBL" id="JARSFG010000014">
    <property type="protein sequence ID" value="MEC1178885.1"/>
    <property type="molecule type" value="Genomic_DNA"/>
</dbReference>
<name>A0AAW9NW97_9BACL</name>
<dbReference type="Proteomes" id="UP001344888">
    <property type="component" value="Unassembled WGS sequence"/>
</dbReference>
<reference evidence="1 2" key="1">
    <citation type="submission" date="2023-03" db="EMBL/GenBank/DDBJ databases">
        <title>Bacillus Genome Sequencing.</title>
        <authorList>
            <person name="Dunlap C."/>
        </authorList>
    </citation>
    <scope>NUCLEOTIDE SEQUENCE [LARGE SCALE GENOMIC DNA]</scope>
    <source>
        <strain evidence="1 2">B-59205</strain>
    </source>
</reference>
<dbReference type="AlphaFoldDB" id="A0AAW9NW97"/>
<accession>A0AAW9NW97</accession>
<organism evidence="1 2">
    <name type="scientific">Metasolibacillus meyeri</name>
    <dbReference type="NCBI Taxonomy" id="1071052"/>
    <lineage>
        <taxon>Bacteria</taxon>
        <taxon>Bacillati</taxon>
        <taxon>Bacillota</taxon>
        <taxon>Bacilli</taxon>
        <taxon>Bacillales</taxon>
        <taxon>Caryophanaceae</taxon>
        <taxon>Metasolibacillus</taxon>
    </lineage>
</organism>
<proteinExistence type="predicted"/>
<gene>
    <name evidence="1" type="ORF">P9B03_10350</name>
</gene>
<evidence type="ECO:0000313" key="1">
    <source>
        <dbReference type="EMBL" id="MEC1178885.1"/>
    </source>
</evidence>
<keyword evidence="2" id="KW-1185">Reference proteome</keyword>
<sequence>MQRLIPRSFPFNGDLLKRMPVSMFYENEEYAIAIQTAGGDSGISKVFDSLLNI</sequence>
<evidence type="ECO:0000313" key="2">
    <source>
        <dbReference type="Proteomes" id="UP001344888"/>
    </source>
</evidence>
<dbReference type="RefSeq" id="WP_326123367.1">
    <property type="nucleotide sequence ID" value="NZ_JARSFG010000014.1"/>
</dbReference>